<evidence type="ECO:0008006" key="2">
    <source>
        <dbReference type="Google" id="ProtNLM"/>
    </source>
</evidence>
<accession>A0A6C0DCN8</accession>
<organism evidence="1">
    <name type="scientific">viral metagenome</name>
    <dbReference type="NCBI Taxonomy" id="1070528"/>
    <lineage>
        <taxon>unclassified sequences</taxon>
        <taxon>metagenomes</taxon>
        <taxon>organismal metagenomes</taxon>
    </lineage>
</organism>
<evidence type="ECO:0000313" key="1">
    <source>
        <dbReference type="EMBL" id="QHT13395.1"/>
    </source>
</evidence>
<sequence>MCKYYNNKVELVFSVSILEKIHNDKFKSIEIAGIICNDIVEVLINLMEHEITHLILFLYDGYTNDLKSGHNHQFKTLVYNMYRHVKITHDLLKGDIGKYNKEKEKATKNIKVGMTIKCKKNKGIVIDIKPQYIIYKIDKSVKVCKFN</sequence>
<protein>
    <recommendedName>
        <fullName evidence="2">SprT-like domain-containing protein</fullName>
    </recommendedName>
</protein>
<name>A0A6C0DCN8_9ZZZZ</name>
<dbReference type="EMBL" id="MN739567">
    <property type="protein sequence ID" value="QHT13395.1"/>
    <property type="molecule type" value="Genomic_DNA"/>
</dbReference>
<reference evidence="1" key="1">
    <citation type="journal article" date="2020" name="Nature">
        <title>Giant virus diversity and host interactions through global metagenomics.</title>
        <authorList>
            <person name="Schulz F."/>
            <person name="Roux S."/>
            <person name="Paez-Espino D."/>
            <person name="Jungbluth S."/>
            <person name="Walsh D.A."/>
            <person name="Denef V.J."/>
            <person name="McMahon K.D."/>
            <person name="Konstantinidis K.T."/>
            <person name="Eloe-Fadrosh E.A."/>
            <person name="Kyrpides N.C."/>
            <person name="Woyke T."/>
        </authorList>
    </citation>
    <scope>NUCLEOTIDE SEQUENCE</scope>
    <source>
        <strain evidence="1">GVMAG-M-3300023174-131</strain>
    </source>
</reference>
<proteinExistence type="predicted"/>
<dbReference type="AlphaFoldDB" id="A0A6C0DCN8"/>